<comment type="caution">
    <text evidence="1">The sequence shown here is derived from an EMBL/GenBank/DDBJ whole genome shotgun (WGS) entry which is preliminary data.</text>
</comment>
<organism evidence="1 2">
    <name type="scientific">Aphis glycines</name>
    <name type="common">Soybean aphid</name>
    <dbReference type="NCBI Taxonomy" id="307491"/>
    <lineage>
        <taxon>Eukaryota</taxon>
        <taxon>Metazoa</taxon>
        <taxon>Ecdysozoa</taxon>
        <taxon>Arthropoda</taxon>
        <taxon>Hexapoda</taxon>
        <taxon>Insecta</taxon>
        <taxon>Pterygota</taxon>
        <taxon>Neoptera</taxon>
        <taxon>Paraneoptera</taxon>
        <taxon>Hemiptera</taxon>
        <taxon>Sternorrhyncha</taxon>
        <taxon>Aphidomorpha</taxon>
        <taxon>Aphidoidea</taxon>
        <taxon>Aphididae</taxon>
        <taxon>Aphidini</taxon>
        <taxon>Aphis</taxon>
        <taxon>Aphis</taxon>
    </lineage>
</organism>
<evidence type="ECO:0000313" key="1">
    <source>
        <dbReference type="EMBL" id="KAE9537234.1"/>
    </source>
</evidence>
<protein>
    <submittedName>
        <fullName evidence="1">Uncharacterized protein</fullName>
    </submittedName>
</protein>
<dbReference type="EMBL" id="VYZN01000018">
    <property type="protein sequence ID" value="KAE9537234.1"/>
    <property type="molecule type" value="Genomic_DNA"/>
</dbReference>
<dbReference type="Proteomes" id="UP000475862">
    <property type="component" value="Unassembled WGS sequence"/>
</dbReference>
<accession>A0A6G0TQM8</accession>
<gene>
    <name evidence="1" type="ORF">AGLY_006257</name>
</gene>
<keyword evidence="2" id="KW-1185">Reference proteome</keyword>
<evidence type="ECO:0000313" key="2">
    <source>
        <dbReference type="Proteomes" id="UP000475862"/>
    </source>
</evidence>
<reference evidence="1 2" key="1">
    <citation type="submission" date="2019-08" db="EMBL/GenBank/DDBJ databases">
        <title>The genome of the soybean aphid Biotype 1, its phylome, world population structure and adaptation to the North American continent.</title>
        <authorList>
            <person name="Giordano R."/>
            <person name="Donthu R.K."/>
            <person name="Hernandez A.G."/>
            <person name="Wright C.L."/>
            <person name="Zimin A.V."/>
        </authorList>
    </citation>
    <scope>NUCLEOTIDE SEQUENCE [LARGE SCALE GENOMIC DNA]</scope>
    <source>
        <tissue evidence="1">Whole aphids</tissue>
    </source>
</reference>
<dbReference type="AlphaFoldDB" id="A0A6G0TQM8"/>
<name>A0A6G0TQM8_APHGL</name>
<sequence length="254" mass="29451">MQCKSCDVFKYATGMTNDEMSVKIVSIYRLEAMNVRVTIFSHHHHGDRNSRYPIFKNVFISEDTIPPIRNNEDIFKPKAWVSKLRPAKLFAPAHNTFLKILARDAKAYTKFGSPHLTPENCDSYHEGYYGVATVQCPRPNISIFDGSRIIYSIVSTRLCWRESFSAFLTVAGCVSTENIQNFSSINFECENYKLSYLSDRYKYGETKIKICTLTHRMHSFDLLYVSGFKTDKVKCFDKIRWSNCFEKCIPHPPR</sequence>
<proteinExistence type="predicted"/>